<proteinExistence type="predicted"/>
<evidence type="ECO:0008006" key="3">
    <source>
        <dbReference type="Google" id="ProtNLM"/>
    </source>
</evidence>
<reference evidence="1 2" key="1">
    <citation type="submission" date="2018-06" db="EMBL/GenBank/DDBJ databases">
        <title>Comparative genomics of Brasilonema spp. strains.</title>
        <authorList>
            <person name="Alvarenga D.O."/>
            <person name="Fiore M.F."/>
            <person name="Varani A.M."/>
        </authorList>
    </citation>
    <scope>NUCLEOTIDE SEQUENCE [LARGE SCALE GENOMIC DNA]</scope>
    <source>
        <strain evidence="1 2">SPC951</strain>
    </source>
</reference>
<evidence type="ECO:0000313" key="1">
    <source>
        <dbReference type="EMBL" id="NMG22319.1"/>
    </source>
</evidence>
<organism evidence="1 2">
    <name type="scientific">Brasilonema bromeliae SPC951</name>
    <dbReference type="NCBI Taxonomy" id="385972"/>
    <lineage>
        <taxon>Bacteria</taxon>
        <taxon>Bacillati</taxon>
        <taxon>Cyanobacteriota</taxon>
        <taxon>Cyanophyceae</taxon>
        <taxon>Nostocales</taxon>
        <taxon>Scytonemataceae</taxon>
        <taxon>Brasilonema</taxon>
        <taxon>Bromeliae group (in: Brasilonema)</taxon>
    </lineage>
</organism>
<protein>
    <recommendedName>
        <fullName evidence="3">Transposase</fullName>
    </recommendedName>
</protein>
<evidence type="ECO:0000313" key="2">
    <source>
        <dbReference type="Proteomes" id="UP000718564"/>
    </source>
</evidence>
<comment type="caution">
    <text evidence="1">The sequence shown here is derived from an EMBL/GenBank/DDBJ whole genome shotgun (WGS) entry which is preliminary data.</text>
</comment>
<keyword evidence="2" id="KW-1185">Reference proteome</keyword>
<dbReference type="EMBL" id="QMEB01000245">
    <property type="protein sequence ID" value="NMG22319.1"/>
    <property type="molecule type" value="Genomic_DNA"/>
</dbReference>
<sequence>MVAERTCTERSRSNRSKIQKYQRNFVGWVEDMRPNNPVNVGFRFAQPNLPLIVRTYAKL</sequence>
<accession>A0ABX1PCV5</accession>
<dbReference type="Proteomes" id="UP000718564">
    <property type="component" value="Unassembled WGS sequence"/>
</dbReference>
<gene>
    <name evidence="1" type="ORF">DP116_23845</name>
</gene>
<name>A0ABX1PCV5_9CYAN</name>